<organism evidence="1 3">
    <name type="scientific">Xanthobacter flavus</name>
    <dbReference type="NCBI Taxonomy" id="281"/>
    <lineage>
        <taxon>Bacteria</taxon>
        <taxon>Pseudomonadati</taxon>
        <taxon>Pseudomonadota</taxon>
        <taxon>Alphaproteobacteria</taxon>
        <taxon>Hyphomicrobiales</taxon>
        <taxon>Xanthobacteraceae</taxon>
        <taxon>Xanthobacter</taxon>
    </lineage>
</organism>
<dbReference type="GeneID" id="95763958"/>
<evidence type="ECO:0000313" key="3">
    <source>
        <dbReference type="Proteomes" id="UP001144397"/>
    </source>
</evidence>
<evidence type="ECO:0000313" key="4">
    <source>
        <dbReference type="Proteomes" id="UP001245370"/>
    </source>
</evidence>
<evidence type="ECO:0000313" key="1">
    <source>
        <dbReference type="EMBL" id="GLI23501.1"/>
    </source>
</evidence>
<gene>
    <name evidence="2" type="ORF">GGQ86_002961</name>
    <name evidence="1" type="ORF">XFLAVUS301_31750</name>
</gene>
<dbReference type="EMBL" id="JAVDPY010000005">
    <property type="protein sequence ID" value="MDR6334479.1"/>
    <property type="molecule type" value="Genomic_DNA"/>
</dbReference>
<dbReference type="Proteomes" id="UP001144397">
    <property type="component" value="Unassembled WGS sequence"/>
</dbReference>
<evidence type="ECO:0000313" key="2">
    <source>
        <dbReference type="EMBL" id="MDR6334479.1"/>
    </source>
</evidence>
<dbReference type="EMBL" id="BSDO01000004">
    <property type="protein sequence ID" value="GLI23501.1"/>
    <property type="molecule type" value="Genomic_DNA"/>
</dbReference>
<comment type="caution">
    <text evidence="1">The sequence shown here is derived from an EMBL/GenBank/DDBJ whole genome shotgun (WGS) entry which is preliminary data.</text>
</comment>
<reference evidence="1" key="1">
    <citation type="submission" date="2022-12" db="EMBL/GenBank/DDBJ databases">
        <title>Reference genome sequencing for broad-spectrum identification of bacterial and archaeal isolates by mass spectrometry.</title>
        <authorList>
            <person name="Sekiguchi Y."/>
            <person name="Tourlousse D.M."/>
        </authorList>
    </citation>
    <scope>NUCLEOTIDE SEQUENCE</scope>
    <source>
        <strain evidence="1">301</strain>
    </source>
</reference>
<keyword evidence="4" id="KW-1185">Reference proteome</keyword>
<dbReference type="Proteomes" id="UP001245370">
    <property type="component" value="Unassembled WGS sequence"/>
</dbReference>
<dbReference type="AlphaFoldDB" id="A0A9W6CJA8"/>
<sequence length="77" mass="8151">MSKTATLAQDGYYDLSEPILPFSDGLSFMRLAYHASSGRMWLLGVGSDGQEHAAPLLPNEPVLSPAAALVALGYELA</sequence>
<reference evidence="2 4" key="2">
    <citation type="submission" date="2023-07" db="EMBL/GenBank/DDBJ databases">
        <title>Genomic Encyclopedia of Type Strains, Phase IV (KMG-IV): sequencing the most valuable type-strain genomes for metagenomic binning, comparative biology and taxonomic classification.</title>
        <authorList>
            <person name="Goeker M."/>
        </authorList>
    </citation>
    <scope>NUCLEOTIDE SEQUENCE [LARGE SCALE GENOMIC DNA]</scope>
    <source>
        <strain evidence="2 4">DSM 338</strain>
    </source>
</reference>
<proteinExistence type="predicted"/>
<dbReference type="RefSeq" id="WP_281808351.1">
    <property type="nucleotide sequence ID" value="NZ_BSDO01000004.1"/>
</dbReference>
<accession>A0A9W6CJA8</accession>
<protein>
    <submittedName>
        <fullName evidence="1">Uncharacterized protein</fullName>
    </submittedName>
</protein>
<name>A0A9W6CJA8_XANFL</name>